<name>A0ABD3MFL8_9STRA</name>
<reference evidence="9 10" key="1">
    <citation type="submission" date="2024-10" db="EMBL/GenBank/DDBJ databases">
        <title>Updated reference genomes for cyclostephanoid diatoms.</title>
        <authorList>
            <person name="Roberts W.R."/>
            <person name="Alverson A.J."/>
        </authorList>
    </citation>
    <scope>NUCLEOTIDE SEQUENCE [LARGE SCALE GENOMIC DNA]</scope>
    <source>
        <strain evidence="9 10">AJA232-27</strain>
    </source>
</reference>
<keyword evidence="6" id="KW-0472">Membrane</keyword>
<dbReference type="InterPro" id="IPR038156">
    <property type="entry name" value="PCS_N_sf"/>
</dbReference>
<evidence type="ECO:0000256" key="7">
    <source>
        <dbReference type="SAM" id="SignalP"/>
    </source>
</evidence>
<keyword evidence="3" id="KW-0808">Transferase</keyword>
<protein>
    <recommendedName>
        <fullName evidence="1">glutathione gamma-glutamylcysteinyltransferase</fullName>
        <ecNumber evidence="1">2.3.2.15</ecNumber>
    </recommendedName>
</protein>
<keyword evidence="7" id="KW-0732">Signal</keyword>
<dbReference type="AlphaFoldDB" id="A0ABD3MFL8"/>
<evidence type="ECO:0000256" key="3">
    <source>
        <dbReference type="ARBA" id="ARBA00022679"/>
    </source>
</evidence>
<evidence type="ECO:0000313" key="9">
    <source>
        <dbReference type="EMBL" id="KAL3760746.1"/>
    </source>
</evidence>
<feature type="chain" id="PRO_5044790853" description="glutathione gamma-glutamylcysteinyltransferase" evidence="7">
    <location>
        <begin position="19"/>
        <end position="521"/>
    </location>
</feature>
<evidence type="ECO:0000256" key="4">
    <source>
        <dbReference type="ARBA" id="ARBA00022723"/>
    </source>
</evidence>
<dbReference type="InterPro" id="IPR007719">
    <property type="entry name" value="PCS_N"/>
</dbReference>
<feature type="region of interest" description="Disordered" evidence="5">
    <location>
        <begin position="216"/>
        <end position="236"/>
    </location>
</feature>
<evidence type="ECO:0000259" key="8">
    <source>
        <dbReference type="PROSITE" id="PS51443"/>
    </source>
</evidence>
<dbReference type="Pfam" id="PF05023">
    <property type="entry name" value="Phytochelatin"/>
    <property type="match status" value="1"/>
</dbReference>
<dbReference type="InterPro" id="IPR040409">
    <property type="entry name" value="PCS-like"/>
</dbReference>
<feature type="signal peptide" evidence="7">
    <location>
        <begin position="1"/>
        <end position="18"/>
    </location>
</feature>
<feature type="compositionally biased region" description="Low complexity" evidence="5">
    <location>
        <begin position="225"/>
        <end position="236"/>
    </location>
</feature>
<dbReference type="GO" id="GO:0046872">
    <property type="term" value="F:metal ion binding"/>
    <property type="evidence" value="ECO:0007669"/>
    <property type="project" value="UniProtKB-KW"/>
</dbReference>
<dbReference type="Gene3D" id="3.90.70.30">
    <property type="entry name" value="Phytochelatin synthase, N-terminal domain"/>
    <property type="match status" value="1"/>
</dbReference>
<dbReference type="GO" id="GO:0046938">
    <property type="term" value="P:phytochelatin biosynthetic process"/>
    <property type="evidence" value="ECO:0007669"/>
    <property type="project" value="UniProtKB-ARBA"/>
</dbReference>
<dbReference type="PROSITE" id="PS51443">
    <property type="entry name" value="PCS"/>
    <property type="match status" value="1"/>
</dbReference>
<proteinExistence type="predicted"/>
<evidence type="ECO:0000256" key="5">
    <source>
        <dbReference type="SAM" id="MobiDB-lite"/>
    </source>
</evidence>
<dbReference type="PANTHER" id="PTHR33447">
    <property type="entry name" value="GLUTATHIONE GAMMA-GLUTAMYLCYSTEINYLTRANSFERASE"/>
    <property type="match status" value="1"/>
</dbReference>
<accession>A0ABD3MFL8</accession>
<keyword evidence="2" id="KW-0104">Cadmium</keyword>
<dbReference type="Proteomes" id="UP001530293">
    <property type="component" value="Unassembled WGS sequence"/>
</dbReference>
<keyword evidence="6" id="KW-1133">Transmembrane helix</keyword>
<dbReference type="SUPFAM" id="SSF54001">
    <property type="entry name" value="Cysteine proteinases"/>
    <property type="match status" value="1"/>
</dbReference>
<keyword evidence="10" id="KW-1185">Reference proteome</keyword>
<feature type="transmembrane region" description="Helical" evidence="6">
    <location>
        <begin position="7"/>
        <end position="25"/>
    </location>
</feature>
<dbReference type="PANTHER" id="PTHR33447:SF2">
    <property type="entry name" value="GLUTATHIONE GAMMA-GLUTAMYLCYSTEINYLTRANSFERASE"/>
    <property type="match status" value="1"/>
</dbReference>
<keyword evidence="4" id="KW-0479">Metal-binding</keyword>
<evidence type="ECO:0000256" key="6">
    <source>
        <dbReference type="SAM" id="Phobius"/>
    </source>
</evidence>
<keyword evidence="6" id="KW-0812">Transmembrane</keyword>
<dbReference type="InterPro" id="IPR038765">
    <property type="entry name" value="Papain-like_cys_pep_sf"/>
</dbReference>
<evidence type="ECO:0000256" key="2">
    <source>
        <dbReference type="ARBA" id="ARBA00022539"/>
    </source>
</evidence>
<comment type="caution">
    <text evidence="9">The sequence shown here is derived from an EMBL/GenBank/DDBJ whole genome shotgun (WGS) entry which is preliminary data.</text>
</comment>
<dbReference type="FunFam" id="3.90.70.30:FF:000001">
    <property type="entry name" value="Glutathione gamma-glutamylcysteinyltransferase 1"/>
    <property type="match status" value="1"/>
</dbReference>
<sequence>MFHHTISINIALIIVAFAVAVFPSINSCVTAFSIRVDDGGGLSATSPNSSSSTLSSSSPPPSIITFPSPPKKKMTTFYRRVLPSTAISFSSSEGRAIFASAMKSGGTNSFFSLIEQLQTQPEPAYCGLTTLVIVLNALAVDPRRSWKGPWRWYEESMLNCCVDLEQVKQTGVTFGTFTCLAKCQGLNVNAVHASNSTVDEFRRIVKQTCTEPMSLSVVGNGQPTQQHQQEQQQQHHQQQPTSFLIVSYTRQVIGQTGTGHFSPIGAYDEASDHVLVLDTARFKYGPHWIPLQLMFDALLPIDKDTGKSRGYAVLSYDGVSTTAEKKEFASHLPLSILFVSKKSKDYIRREYKNFLRHETMGDDTKSITLESVVSFWTKQYTTMNYVWELVEPQLIPVDSADIEMVGSLRRLLKSFIGDSPGIIPANMLLSTRENGASPGMCCSNGATPNNNSLEISPGEVLYVVYLASLPTEVRREIVMRKVNATSTDNESKLMEVGEQLLAEAALISFAMDSCDDDVCNI</sequence>
<gene>
    <name evidence="9" type="ORF">ACHAWU_003654</name>
</gene>
<evidence type="ECO:0000256" key="1">
    <source>
        <dbReference type="ARBA" id="ARBA00012468"/>
    </source>
</evidence>
<organism evidence="9 10">
    <name type="scientific">Discostella pseudostelligera</name>
    <dbReference type="NCBI Taxonomy" id="259834"/>
    <lineage>
        <taxon>Eukaryota</taxon>
        <taxon>Sar</taxon>
        <taxon>Stramenopiles</taxon>
        <taxon>Ochrophyta</taxon>
        <taxon>Bacillariophyta</taxon>
        <taxon>Coscinodiscophyceae</taxon>
        <taxon>Thalassiosirophycidae</taxon>
        <taxon>Stephanodiscales</taxon>
        <taxon>Stephanodiscaceae</taxon>
        <taxon>Discostella</taxon>
    </lineage>
</organism>
<evidence type="ECO:0000313" key="10">
    <source>
        <dbReference type="Proteomes" id="UP001530293"/>
    </source>
</evidence>
<dbReference type="EC" id="2.3.2.15" evidence="1"/>
<feature type="domain" description="Peptidase C83" evidence="8">
    <location>
        <begin position="72"/>
        <end position="319"/>
    </location>
</feature>
<dbReference type="EMBL" id="JALLBG020000172">
    <property type="protein sequence ID" value="KAL3760746.1"/>
    <property type="molecule type" value="Genomic_DNA"/>
</dbReference>
<dbReference type="GO" id="GO:0016756">
    <property type="term" value="F:glutathione gamma-glutamylcysteinyltransferase activity"/>
    <property type="evidence" value="ECO:0007669"/>
    <property type="project" value="UniProtKB-EC"/>
</dbReference>